<evidence type="ECO:0000256" key="3">
    <source>
        <dbReference type="ARBA" id="ARBA00022741"/>
    </source>
</evidence>
<proteinExistence type="inferred from homology"/>
<reference evidence="6 7" key="1">
    <citation type="submission" date="2018-10" db="EMBL/GenBank/DDBJ databases">
        <title>Genomic Encyclopedia of Archaeal and Bacterial Type Strains, Phase II (KMG-II): from individual species to whole genera.</title>
        <authorList>
            <person name="Goeker M."/>
        </authorList>
    </citation>
    <scope>NUCLEOTIDE SEQUENCE [LARGE SCALE GENOMIC DNA]</scope>
    <source>
        <strain evidence="6 7">DSM 18602</strain>
    </source>
</reference>
<dbReference type="OrthoDB" id="9782239at2"/>
<dbReference type="Proteomes" id="UP000268007">
    <property type="component" value="Unassembled WGS sequence"/>
</dbReference>
<dbReference type="SUPFAM" id="SSF52540">
    <property type="entry name" value="P-loop containing nucleoside triphosphate hydrolases"/>
    <property type="match status" value="2"/>
</dbReference>
<evidence type="ECO:0000313" key="7">
    <source>
        <dbReference type="Proteomes" id="UP000268007"/>
    </source>
</evidence>
<name>A0A495J4H7_9SPHI</name>
<dbReference type="GO" id="GO:0015833">
    <property type="term" value="P:peptide transport"/>
    <property type="evidence" value="ECO:0007669"/>
    <property type="project" value="InterPro"/>
</dbReference>
<dbReference type="GO" id="GO:0005524">
    <property type="term" value="F:ATP binding"/>
    <property type="evidence" value="ECO:0007669"/>
    <property type="project" value="UniProtKB-KW"/>
</dbReference>
<dbReference type="PANTHER" id="PTHR43776:SF7">
    <property type="entry name" value="D,D-DIPEPTIDE TRANSPORT ATP-BINDING PROTEIN DDPF-RELATED"/>
    <property type="match status" value="1"/>
</dbReference>
<keyword evidence="3" id="KW-0547">Nucleotide-binding</keyword>
<sequence length="575" mass="64905">MLVVKNLIVEFKTHDGLFTAVKNISFKIDKGEVIGIVGESGSGKSVTSLAIMRLLEPSKSIIKGQILLDDINLLELRAREMRAIRGNRIGMIFQEPMTSLNPVLNCGSQVAEAIRLHKGLNNKEARQRTIELFKEVQLPRPEKIFEAYPHEISGGQKQRVMIAMALSCDPEILIADEPTTALDVTVQKTIIELLLRLKAERNMSLIFISHDLGVISEVADQVMVMYKGDVVEHGDIAQIFNNPQHPYTKGLLACRPSTAHHLKMLPTVSDFLRFDAGGEMVKTDFSIHDIQQKNAYSINQLLQRKVNLYSQEPFLRVQNLSKWYPVNDGFLQPVKNYVKAVDDVSFEVYRGETLGLVGESGCGKSTLGRSILRLIEPTSGTVLLENTNMQSLSTEQMRQMRKDIQIIFQDPYSSLNPRLTVGEAIMEPLRVHQLYNNNTERKERVMELLKRVNLNADHFNRYPYEFSGGQRQRVVIARALALQPKFIICDESVSALDVSVQAQVLNLLRELQEEFSLTYIFISHDLSVVKHIADRIIVMNKGAIEEVGDAEQVYYNPTKDYTKKLIASIPGMAKV</sequence>
<dbReference type="PANTHER" id="PTHR43776">
    <property type="entry name" value="TRANSPORT ATP-BINDING PROTEIN"/>
    <property type="match status" value="1"/>
</dbReference>
<comment type="caution">
    <text evidence="6">The sequence shown here is derived from an EMBL/GenBank/DDBJ whole genome shotgun (WGS) entry which is preliminary data.</text>
</comment>
<protein>
    <submittedName>
        <fullName evidence="6">Peptide/nickel transport system ATP-binding protein</fullName>
    </submittedName>
</protein>
<feature type="domain" description="ABC transporter" evidence="5">
    <location>
        <begin position="315"/>
        <end position="566"/>
    </location>
</feature>
<organism evidence="6 7">
    <name type="scientific">Mucilaginibacter gracilis</name>
    <dbReference type="NCBI Taxonomy" id="423350"/>
    <lineage>
        <taxon>Bacteria</taxon>
        <taxon>Pseudomonadati</taxon>
        <taxon>Bacteroidota</taxon>
        <taxon>Sphingobacteriia</taxon>
        <taxon>Sphingobacteriales</taxon>
        <taxon>Sphingobacteriaceae</taxon>
        <taxon>Mucilaginibacter</taxon>
    </lineage>
</organism>
<dbReference type="GO" id="GO:0055085">
    <property type="term" value="P:transmembrane transport"/>
    <property type="evidence" value="ECO:0007669"/>
    <property type="project" value="UniProtKB-ARBA"/>
</dbReference>
<dbReference type="EMBL" id="RBKU01000001">
    <property type="protein sequence ID" value="RKR83885.1"/>
    <property type="molecule type" value="Genomic_DNA"/>
</dbReference>
<dbReference type="InterPro" id="IPR003439">
    <property type="entry name" value="ABC_transporter-like_ATP-bd"/>
</dbReference>
<dbReference type="NCBIfam" id="NF007739">
    <property type="entry name" value="PRK10419.1"/>
    <property type="match status" value="2"/>
</dbReference>
<dbReference type="FunFam" id="3.40.50.300:FF:000016">
    <property type="entry name" value="Oligopeptide ABC transporter ATP-binding component"/>
    <property type="match status" value="2"/>
</dbReference>
<dbReference type="CDD" id="cd03257">
    <property type="entry name" value="ABC_NikE_OppD_transporters"/>
    <property type="match status" value="2"/>
</dbReference>
<keyword evidence="4 6" id="KW-0067">ATP-binding</keyword>
<dbReference type="Pfam" id="PF08352">
    <property type="entry name" value="oligo_HPY"/>
    <property type="match status" value="2"/>
</dbReference>
<dbReference type="InterPro" id="IPR050319">
    <property type="entry name" value="ABC_transp_ATP-bind"/>
</dbReference>
<dbReference type="InterPro" id="IPR027417">
    <property type="entry name" value="P-loop_NTPase"/>
</dbReference>
<dbReference type="PROSITE" id="PS50893">
    <property type="entry name" value="ABC_TRANSPORTER_2"/>
    <property type="match status" value="2"/>
</dbReference>
<dbReference type="PROSITE" id="PS00211">
    <property type="entry name" value="ABC_TRANSPORTER_1"/>
    <property type="match status" value="2"/>
</dbReference>
<gene>
    <name evidence="6" type="ORF">BDD43_4100</name>
</gene>
<accession>A0A495J4H7</accession>
<dbReference type="GO" id="GO:0016887">
    <property type="term" value="F:ATP hydrolysis activity"/>
    <property type="evidence" value="ECO:0007669"/>
    <property type="project" value="InterPro"/>
</dbReference>
<evidence type="ECO:0000313" key="6">
    <source>
        <dbReference type="EMBL" id="RKR83885.1"/>
    </source>
</evidence>
<dbReference type="RefSeq" id="WP_121199333.1">
    <property type="nucleotide sequence ID" value="NZ_RBKU01000001.1"/>
</dbReference>
<dbReference type="InterPro" id="IPR017871">
    <property type="entry name" value="ABC_transporter-like_CS"/>
</dbReference>
<dbReference type="NCBIfam" id="NF010167">
    <property type="entry name" value="PRK13648.1"/>
    <property type="match status" value="2"/>
</dbReference>
<comment type="similarity">
    <text evidence="1">Belongs to the ABC transporter superfamily.</text>
</comment>
<dbReference type="AlphaFoldDB" id="A0A495J4H7"/>
<evidence type="ECO:0000256" key="4">
    <source>
        <dbReference type="ARBA" id="ARBA00022840"/>
    </source>
</evidence>
<dbReference type="NCBIfam" id="NF008453">
    <property type="entry name" value="PRK11308.1"/>
    <property type="match status" value="2"/>
</dbReference>
<dbReference type="Pfam" id="PF00005">
    <property type="entry name" value="ABC_tran"/>
    <property type="match status" value="2"/>
</dbReference>
<feature type="domain" description="ABC transporter" evidence="5">
    <location>
        <begin position="2"/>
        <end position="252"/>
    </location>
</feature>
<evidence type="ECO:0000259" key="5">
    <source>
        <dbReference type="PROSITE" id="PS50893"/>
    </source>
</evidence>
<keyword evidence="7" id="KW-1185">Reference proteome</keyword>
<keyword evidence="2" id="KW-0813">Transport</keyword>
<dbReference type="InterPro" id="IPR003593">
    <property type="entry name" value="AAA+_ATPase"/>
</dbReference>
<dbReference type="SMART" id="SM00382">
    <property type="entry name" value="AAA"/>
    <property type="match status" value="2"/>
</dbReference>
<dbReference type="InterPro" id="IPR013563">
    <property type="entry name" value="Oligopep_ABC_C"/>
</dbReference>
<evidence type="ECO:0000256" key="2">
    <source>
        <dbReference type="ARBA" id="ARBA00022448"/>
    </source>
</evidence>
<evidence type="ECO:0000256" key="1">
    <source>
        <dbReference type="ARBA" id="ARBA00005417"/>
    </source>
</evidence>
<dbReference type="Gene3D" id="3.40.50.300">
    <property type="entry name" value="P-loop containing nucleotide triphosphate hydrolases"/>
    <property type="match status" value="2"/>
</dbReference>